<gene>
    <name evidence="1" type="ORF">KIPB_003813</name>
</gene>
<reference evidence="1 2" key="1">
    <citation type="journal article" date="2018" name="PLoS ONE">
        <title>The draft genome of Kipferlia bialata reveals reductive genome evolution in fornicate parasites.</title>
        <authorList>
            <person name="Tanifuji G."/>
            <person name="Takabayashi S."/>
            <person name="Kume K."/>
            <person name="Takagi M."/>
            <person name="Nakayama T."/>
            <person name="Kamikawa R."/>
            <person name="Inagaki Y."/>
            <person name="Hashimoto T."/>
        </authorList>
    </citation>
    <scope>NUCLEOTIDE SEQUENCE [LARGE SCALE GENOMIC DNA]</scope>
    <source>
        <strain evidence="1">NY0173</strain>
    </source>
</reference>
<proteinExistence type="predicted"/>
<protein>
    <submittedName>
        <fullName evidence="1">Uncharacterized protein</fullName>
    </submittedName>
</protein>
<comment type="caution">
    <text evidence="1">The sequence shown here is derived from an EMBL/GenBank/DDBJ whole genome shotgun (WGS) entry which is preliminary data.</text>
</comment>
<dbReference type="Proteomes" id="UP000265618">
    <property type="component" value="Unassembled WGS sequence"/>
</dbReference>
<organism evidence="1 2">
    <name type="scientific">Kipferlia bialata</name>
    <dbReference type="NCBI Taxonomy" id="797122"/>
    <lineage>
        <taxon>Eukaryota</taxon>
        <taxon>Metamonada</taxon>
        <taxon>Carpediemonas-like organisms</taxon>
        <taxon>Kipferlia</taxon>
    </lineage>
</organism>
<evidence type="ECO:0000313" key="2">
    <source>
        <dbReference type="Proteomes" id="UP000265618"/>
    </source>
</evidence>
<accession>A0A9K3CSS0</accession>
<keyword evidence="2" id="KW-1185">Reference proteome</keyword>
<sequence length="202" mass="23781">MVVPKTESREQKKTRLLIRQYREFGQSLKANTGRDYDIEAYRKCLCYKAQEDVYLLVPVKTPSQDEYEDIESFHDDLHRELRQWRIRVKAFGAYFKTSGSPVFTSWYGSHGHPDLTLASMPEEAEPWFLAKKGDDIVRIDTCARRSTKSQIKEALRMNRRCRVEDNSEDYGTECALYDYYETGKVRHRVPVGKRGVFNWVYA</sequence>
<name>A0A9K3CSS0_9EUKA</name>
<dbReference type="EMBL" id="BDIP01000765">
    <property type="protein sequence ID" value="GIQ82644.1"/>
    <property type="molecule type" value="Genomic_DNA"/>
</dbReference>
<dbReference type="AlphaFoldDB" id="A0A9K3CSS0"/>
<evidence type="ECO:0000313" key="1">
    <source>
        <dbReference type="EMBL" id="GIQ82644.1"/>
    </source>
</evidence>